<feature type="transmembrane region" description="Helical" evidence="5">
    <location>
        <begin position="58"/>
        <end position="83"/>
    </location>
</feature>
<dbReference type="OrthoDB" id="2901184at2759"/>
<keyword evidence="2 5" id="KW-0812">Transmembrane</keyword>
<feature type="transmembrane region" description="Helical" evidence="5">
    <location>
        <begin position="357"/>
        <end position="377"/>
    </location>
</feature>
<protein>
    <recommendedName>
        <fullName evidence="8">C4-dicarboxylate transporter/malic acid transport protein</fullName>
    </recommendedName>
</protein>
<dbReference type="InterPro" id="IPR004695">
    <property type="entry name" value="SLAC1/Mae1/Ssu1/TehA"/>
</dbReference>
<reference evidence="6 7" key="1">
    <citation type="submission" date="2015-01" db="EMBL/GenBank/DDBJ databases">
        <title>The Genome Sequence of Fonsecaea pedrosoi CBS 271.37.</title>
        <authorList>
            <consortium name="The Broad Institute Genomics Platform"/>
            <person name="Cuomo C."/>
            <person name="de Hoog S."/>
            <person name="Gorbushina A."/>
            <person name="Stielow B."/>
            <person name="Teixiera M."/>
            <person name="Abouelleil A."/>
            <person name="Chapman S.B."/>
            <person name="Priest M."/>
            <person name="Young S.K."/>
            <person name="Wortman J."/>
            <person name="Nusbaum C."/>
            <person name="Birren B."/>
        </authorList>
    </citation>
    <scope>NUCLEOTIDE SEQUENCE [LARGE SCALE GENOMIC DNA]</scope>
    <source>
        <strain evidence="6 7">CBS 271.37</strain>
    </source>
</reference>
<accession>A0A0D2DXN5</accession>
<evidence type="ECO:0000313" key="7">
    <source>
        <dbReference type="Proteomes" id="UP000053029"/>
    </source>
</evidence>
<feature type="transmembrane region" description="Helical" evidence="5">
    <location>
        <begin position="104"/>
        <end position="122"/>
    </location>
</feature>
<dbReference type="InterPro" id="IPR030185">
    <property type="entry name" value="Mae1"/>
</dbReference>
<feature type="transmembrane region" description="Helical" evidence="5">
    <location>
        <begin position="213"/>
        <end position="231"/>
    </location>
</feature>
<feature type="transmembrane region" description="Helical" evidence="5">
    <location>
        <begin position="243"/>
        <end position="261"/>
    </location>
</feature>
<evidence type="ECO:0000256" key="2">
    <source>
        <dbReference type="ARBA" id="ARBA00022692"/>
    </source>
</evidence>
<dbReference type="RefSeq" id="XP_013286314.1">
    <property type="nucleotide sequence ID" value="XM_013430860.1"/>
</dbReference>
<gene>
    <name evidence="6" type="ORF">Z517_05533</name>
</gene>
<dbReference type="STRING" id="1442368.A0A0D2DXN5"/>
<feature type="transmembrane region" description="Helical" evidence="5">
    <location>
        <begin position="291"/>
        <end position="312"/>
    </location>
</feature>
<feature type="transmembrane region" description="Helical" evidence="5">
    <location>
        <begin position="33"/>
        <end position="52"/>
    </location>
</feature>
<evidence type="ECO:0000256" key="1">
    <source>
        <dbReference type="ARBA" id="ARBA00004141"/>
    </source>
</evidence>
<proteinExistence type="predicted"/>
<dbReference type="GeneID" id="25305023"/>
<dbReference type="EMBL" id="KN846971">
    <property type="protein sequence ID" value="KIW82506.1"/>
    <property type="molecule type" value="Genomic_DNA"/>
</dbReference>
<evidence type="ECO:0008006" key="8">
    <source>
        <dbReference type="Google" id="ProtNLM"/>
    </source>
</evidence>
<feature type="transmembrane region" description="Helical" evidence="5">
    <location>
        <begin position="174"/>
        <end position="193"/>
    </location>
</feature>
<evidence type="ECO:0000256" key="4">
    <source>
        <dbReference type="ARBA" id="ARBA00023136"/>
    </source>
</evidence>
<dbReference type="AlphaFoldDB" id="A0A0D2DXN5"/>
<sequence length="390" mass="43030">MNPARTVRQDEEKLQSVPIQEQRSPITNRLNHFTWAWFAATMATGSLANVIYQTPYKFQGLITIGKVIFIIDLIMFVSFTALIARRFIVAHGSLRHSFVHPGEAFFVGTFWVSVCLIIQGANSYGHYAGCGEWLDTAIKICFWVYCGLTLVFAIFQYDLLFVTQRIGIQEMSPAWILPMYPLIVAGPLAGVILQNQPPMAGIPMFVAGVTFQGLGWMVSVFLYTIWVIRLFSADLPVPSQRPGMYVAVGPTAYTATGLVLLSERATSVLPDDFLGVQTISAPEVLRVTGSIAGVFLWLLAFWYCAITTVSVINGIKTMSFTLTWWGFVFPNAGLALATTAVGAALESPGIKWVSSVMTALLFALWLMVVWALVRAIWKGQILCEGKDEDA</sequence>
<dbReference type="GO" id="GO:0016020">
    <property type="term" value="C:membrane"/>
    <property type="evidence" value="ECO:0007669"/>
    <property type="project" value="UniProtKB-SubCell"/>
</dbReference>
<comment type="subcellular location">
    <subcellularLocation>
        <location evidence="1">Membrane</location>
        <topology evidence="1">Multi-pass membrane protein</topology>
    </subcellularLocation>
</comment>
<feature type="transmembrane region" description="Helical" evidence="5">
    <location>
        <begin position="324"/>
        <end position="345"/>
    </location>
</feature>
<dbReference type="InterPro" id="IPR038665">
    <property type="entry name" value="Voltage-dep_anion_channel_sf"/>
</dbReference>
<dbReference type="HOGENOM" id="CLU_030057_2_0_1"/>
<keyword evidence="7" id="KW-1185">Reference proteome</keyword>
<evidence type="ECO:0000256" key="3">
    <source>
        <dbReference type="ARBA" id="ARBA00022989"/>
    </source>
</evidence>
<evidence type="ECO:0000313" key="6">
    <source>
        <dbReference type="EMBL" id="KIW82506.1"/>
    </source>
</evidence>
<keyword evidence="3 5" id="KW-1133">Transmembrane helix</keyword>
<dbReference type="Gene3D" id="1.50.10.150">
    <property type="entry name" value="Voltage-dependent anion channel"/>
    <property type="match status" value="1"/>
</dbReference>
<dbReference type="GO" id="GO:0015140">
    <property type="term" value="F:malate transmembrane transporter activity"/>
    <property type="evidence" value="ECO:0007669"/>
    <property type="project" value="InterPro"/>
</dbReference>
<name>A0A0D2DXN5_9EURO</name>
<dbReference type="Pfam" id="PF03595">
    <property type="entry name" value="SLAC1"/>
    <property type="match status" value="1"/>
</dbReference>
<organism evidence="6 7">
    <name type="scientific">Fonsecaea pedrosoi CBS 271.37</name>
    <dbReference type="NCBI Taxonomy" id="1442368"/>
    <lineage>
        <taxon>Eukaryota</taxon>
        <taxon>Fungi</taxon>
        <taxon>Dikarya</taxon>
        <taxon>Ascomycota</taxon>
        <taxon>Pezizomycotina</taxon>
        <taxon>Eurotiomycetes</taxon>
        <taxon>Chaetothyriomycetidae</taxon>
        <taxon>Chaetothyriales</taxon>
        <taxon>Herpotrichiellaceae</taxon>
        <taxon>Fonsecaea</taxon>
    </lineage>
</organism>
<dbReference type="Proteomes" id="UP000053029">
    <property type="component" value="Unassembled WGS sequence"/>
</dbReference>
<dbReference type="PANTHER" id="PTHR31162:SF0">
    <property type="entry name" value="MALIC ACID TRANSPORT PROTEIN"/>
    <property type="match status" value="1"/>
</dbReference>
<dbReference type="PANTHER" id="PTHR31162">
    <property type="entry name" value="MALIC ACID TRANSPORT PROTEIN-RELATED"/>
    <property type="match status" value="1"/>
</dbReference>
<feature type="transmembrane region" description="Helical" evidence="5">
    <location>
        <begin position="142"/>
        <end position="162"/>
    </location>
</feature>
<evidence type="ECO:0000256" key="5">
    <source>
        <dbReference type="SAM" id="Phobius"/>
    </source>
</evidence>
<dbReference type="CDD" id="cd09317">
    <property type="entry name" value="TDT_Mae1_like"/>
    <property type="match status" value="1"/>
</dbReference>
<keyword evidence="4 5" id="KW-0472">Membrane</keyword>
<dbReference type="VEuPathDB" id="FungiDB:Z517_05533"/>